<evidence type="ECO:0000259" key="1">
    <source>
        <dbReference type="Pfam" id="PF12680"/>
    </source>
</evidence>
<name>A0A4P8IMD0_9BURK</name>
<accession>A0A4P8IMD0</accession>
<gene>
    <name evidence="2" type="ORF">FAZ95_07025</name>
</gene>
<evidence type="ECO:0000313" key="3">
    <source>
        <dbReference type="Proteomes" id="UP000298656"/>
    </source>
</evidence>
<dbReference type="InterPro" id="IPR032710">
    <property type="entry name" value="NTF2-like_dom_sf"/>
</dbReference>
<protein>
    <recommendedName>
        <fullName evidence="1">SnoaL-like domain-containing protein</fullName>
    </recommendedName>
</protein>
<evidence type="ECO:0000313" key="2">
    <source>
        <dbReference type="EMBL" id="QCP48957.1"/>
    </source>
</evidence>
<dbReference type="Gene3D" id="3.10.450.50">
    <property type="match status" value="1"/>
</dbReference>
<dbReference type="RefSeq" id="WP_137331788.1">
    <property type="nucleotide sequence ID" value="NZ_CP040077.1"/>
</dbReference>
<reference evidence="2 3" key="1">
    <citation type="submission" date="2019-05" db="EMBL/GenBank/DDBJ databases">
        <title>Burkholderia sp. DHOD12, isolated from subtropical forest soil.</title>
        <authorList>
            <person name="Gao Z.-H."/>
            <person name="Qiu L.-H."/>
        </authorList>
    </citation>
    <scope>NUCLEOTIDE SEQUENCE [LARGE SCALE GENOMIC DNA]</scope>
    <source>
        <strain evidence="2 3">DHOD12</strain>
    </source>
</reference>
<dbReference type="InterPro" id="IPR037401">
    <property type="entry name" value="SnoaL-like"/>
</dbReference>
<dbReference type="KEGG" id="tvl:FAZ95_07025"/>
<organism evidence="2 3">
    <name type="scientific">Trinickia violacea</name>
    <dbReference type="NCBI Taxonomy" id="2571746"/>
    <lineage>
        <taxon>Bacteria</taxon>
        <taxon>Pseudomonadati</taxon>
        <taxon>Pseudomonadota</taxon>
        <taxon>Betaproteobacteria</taxon>
        <taxon>Burkholderiales</taxon>
        <taxon>Burkholderiaceae</taxon>
        <taxon>Trinickia</taxon>
    </lineage>
</organism>
<dbReference type="SUPFAM" id="SSF54427">
    <property type="entry name" value="NTF2-like"/>
    <property type="match status" value="1"/>
</dbReference>
<feature type="domain" description="SnoaL-like" evidence="1">
    <location>
        <begin position="14"/>
        <end position="103"/>
    </location>
</feature>
<keyword evidence="3" id="KW-1185">Reference proteome</keyword>
<dbReference type="OrthoDB" id="129343at2"/>
<dbReference type="AlphaFoldDB" id="A0A4P8IMD0"/>
<proteinExistence type="predicted"/>
<dbReference type="Pfam" id="PF12680">
    <property type="entry name" value="SnoaL_2"/>
    <property type="match status" value="1"/>
</dbReference>
<dbReference type="EMBL" id="CP040077">
    <property type="protein sequence ID" value="QCP48957.1"/>
    <property type="molecule type" value="Genomic_DNA"/>
</dbReference>
<sequence length="121" mass="13546">MNREQIQAAIDTIYARVFNKGESELLPGLVAGPYIQHNPMFPDGTDFICGYIKQVGKVSCEVKRIAIDGDLAFVHVRYLDWGGKETAGVDIFRFDADGKIVEHWDVLQPVPETANNTNTMF</sequence>
<dbReference type="Proteomes" id="UP000298656">
    <property type="component" value="Chromosome 1"/>
</dbReference>